<name>A0A6G1KZN5_9PEZI</name>
<feature type="signal peptide" evidence="2">
    <location>
        <begin position="1"/>
        <end position="15"/>
    </location>
</feature>
<keyword evidence="1" id="KW-0472">Membrane</keyword>
<evidence type="ECO:0000256" key="1">
    <source>
        <dbReference type="SAM" id="Phobius"/>
    </source>
</evidence>
<evidence type="ECO:0000256" key="2">
    <source>
        <dbReference type="SAM" id="SignalP"/>
    </source>
</evidence>
<keyword evidence="2" id="KW-0732">Signal</keyword>
<keyword evidence="1" id="KW-0812">Transmembrane</keyword>
<dbReference type="AlphaFoldDB" id="A0A6G1KZN5"/>
<evidence type="ECO:0000313" key="4">
    <source>
        <dbReference type="Proteomes" id="UP000799436"/>
    </source>
</evidence>
<dbReference type="OrthoDB" id="1733656at2759"/>
<dbReference type="EMBL" id="ML995878">
    <property type="protein sequence ID" value="KAF2766035.1"/>
    <property type="molecule type" value="Genomic_DNA"/>
</dbReference>
<evidence type="ECO:0000313" key="3">
    <source>
        <dbReference type="EMBL" id="KAF2766035.1"/>
    </source>
</evidence>
<feature type="chain" id="PRO_5026314294" evidence="2">
    <location>
        <begin position="16"/>
        <end position="269"/>
    </location>
</feature>
<organism evidence="3 4">
    <name type="scientific">Teratosphaeria nubilosa</name>
    <dbReference type="NCBI Taxonomy" id="161662"/>
    <lineage>
        <taxon>Eukaryota</taxon>
        <taxon>Fungi</taxon>
        <taxon>Dikarya</taxon>
        <taxon>Ascomycota</taxon>
        <taxon>Pezizomycotina</taxon>
        <taxon>Dothideomycetes</taxon>
        <taxon>Dothideomycetidae</taxon>
        <taxon>Mycosphaerellales</taxon>
        <taxon>Teratosphaeriaceae</taxon>
        <taxon>Teratosphaeria</taxon>
    </lineage>
</organism>
<sequence>MRASTLLALPALVAAQQQIPLLDQVKGWFAKATDTLSAAIPSAPSAASIPNPVASGAAQVASLKVQSLTVDNYDSILQPGAATASPGIEPWMVFVTGGNKTCYGVCERAETQWNESVALLSAAPTRPNLALLDCEVEGPLCNAWFASPPSVLYIELPQPLADQSTPATTVRYIPLNRTAVTAPEIAALHVQETYKDTTPYEGFFHPFDGFLAQNKLALPVGLGIFYFSKVPSWVFMIGISFLSRSFMSRRMGPQGGAGARPAGAAPAAQ</sequence>
<feature type="transmembrane region" description="Helical" evidence="1">
    <location>
        <begin position="216"/>
        <end position="242"/>
    </location>
</feature>
<keyword evidence="4" id="KW-1185">Reference proteome</keyword>
<dbReference type="Proteomes" id="UP000799436">
    <property type="component" value="Unassembled WGS sequence"/>
</dbReference>
<accession>A0A6G1KZN5</accession>
<protein>
    <submittedName>
        <fullName evidence="3">Uncharacterized protein</fullName>
    </submittedName>
</protein>
<keyword evidence="1" id="KW-1133">Transmembrane helix</keyword>
<reference evidence="3" key="1">
    <citation type="journal article" date="2020" name="Stud. Mycol.">
        <title>101 Dothideomycetes genomes: a test case for predicting lifestyles and emergence of pathogens.</title>
        <authorList>
            <person name="Haridas S."/>
            <person name="Albert R."/>
            <person name="Binder M."/>
            <person name="Bloem J."/>
            <person name="Labutti K."/>
            <person name="Salamov A."/>
            <person name="Andreopoulos B."/>
            <person name="Baker S."/>
            <person name="Barry K."/>
            <person name="Bills G."/>
            <person name="Bluhm B."/>
            <person name="Cannon C."/>
            <person name="Castanera R."/>
            <person name="Culley D."/>
            <person name="Daum C."/>
            <person name="Ezra D."/>
            <person name="Gonzalez J."/>
            <person name="Henrissat B."/>
            <person name="Kuo A."/>
            <person name="Liang C."/>
            <person name="Lipzen A."/>
            <person name="Lutzoni F."/>
            <person name="Magnuson J."/>
            <person name="Mondo S."/>
            <person name="Nolan M."/>
            <person name="Ohm R."/>
            <person name="Pangilinan J."/>
            <person name="Park H.-J."/>
            <person name="Ramirez L."/>
            <person name="Alfaro M."/>
            <person name="Sun H."/>
            <person name="Tritt A."/>
            <person name="Yoshinaga Y."/>
            <person name="Zwiers L.-H."/>
            <person name="Turgeon B."/>
            <person name="Goodwin S."/>
            <person name="Spatafora J."/>
            <person name="Crous P."/>
            <person name="Grigoriev I."/>
        </authorList>
    </citation>
    <scope>NUCLEOTIDE SEQUENCE</scope>
    <source>
        <strain evidence="3">CBS 116005</strain>
    </source>
</reference>
<gene>
    <name evidence="3" type="ORF">EJ03DRAFT_192075</name>
</gene>
<proteinExistence type="predicted"/>